<proteinExistence type="predicted"/>
<protein>
    <submittedName>
        <fullName evidence="1">Uncharacterized protein</fullName>
    </submittedName>
</protein>
<accession>A0ABZ1YIL2</accession>
<sequence length="406" mass="43902">MPKTAPTLSEVSSAATGKPQQLPFLLTTQQGEAARTLLRYVASLDLPGPEAQLVAVVVAIRAARGGVGNLTGTDLHALRLSDARGAVDSLRGLGWQVDGALFDGDPATPVPVTVPDLAREADHPLPFGKNTRSRVSGWTTRTLSAKPVKKLPPAARLASLFLAAHSTSKLLGKIPPGLPEGCRAALPELLRKGFLAELSEDRCRLDPAVRHLSGMRHPTEEERAARNPKGEGTAVIPATPGYEFSADAWLQWKSTATPALRRHAEAVEYCALCALHPERVAEAFMVPGRPQFFSKHVKAAYGEWKHAHPDRGRLAAEFTVAFRAEHGHGPSYTQLCSGLGWDLKRRSLRSFVVRRMLANEWLTDTSPVPWTLRPGKAAEAQGILLPKARGSVANAQFRDTSTIPQR</sequence>
<dbReference type="EMBL" id="CP109208">
    <property type="protein sequence ID" value="WUU58492.1"/>
    <property type="molecule type" value="Genomic_DNA"/>
</dbReference>
<organism evidence="1">
    <name type="scientific">Streptomyces althioticus</name>
    <dbReference type="NCBI Taxonomy" id="83380"/>
    <lineage>
        <taxon>Bacteria</taxon>
        <taxon>Bacillati</taxon>
        <taxon>Actinomycetota</taxon>
        <taxon>Actinomycetes</taxon>
        <taxon>Kitasatosporales</taxon>
        <taxon>Streptomycetaceae</taxon>
        <taxon>Streptomyces</taxon>
        <taxon>Streptomyces althioticus group</taxon>
    </lineage>
</organism>
<reference evidence="1" key="1">
    <citation type="submission" date="2022-10" db="EMBL/GenBank/DDBJ databases">
        <title>The complete genomes of actinobacterial strains from the NBC collection.</title>
        <authorList>
            <person name="Joergensen T.S."/>
            <person name="Alvarez Arevalo M."/>
            <person name="Sterndorff E.B."/>
            <person name="Faurdal D."/>
            <person name="Vuksanovic O."/>
            <person name="Mourched A.-S."/>
            <person name="Charusanti P."/>
            <person name="Shaw S."/>
            <person name="Blin K."/>
            <person name="Weber T."/>
        </authorList>
    </citation>
    <scope>NUCLEOTIDE SEQUENCE [LARGE SCALE GENOMIC DNA]</scope>
    <source>
        <strain evidence="1">NBC 01686</strain>
        <plasmid evidence="1">unnamed1</plasmid>
    </source>
</reference>
<evidence type="ECO:0000313" key="1">
    <source>
        <dbReference type="EMBL" id="WUU58492.1"/>
    </source>
</evidence>
<keyword evidence="1" id="KW-0614">Plasmid</keyword>
<gene>
    <name evidence="1" type="ORF">OIE82_35530</name>
</gene>
<dbReference type="RefSeq" id="WP_266477778.1">
    <property type="nucleotide sequence ID" value="NZ_CP109208.1"/>
</dbReference>
<name>A0ABZ1YIL2_9ACTN</name>
<geneLocation type="plasmid" evidence="1">
    <name>unnamed1</name>
</geneLocation>